<keyword evidence="6 7" id="KW-0539">Nucleus</keyword>
<dbReference type="InterPro" id="IPR038664">
    <property type="entry name" value="Gar1/Naf1_Cbf5-bd_sf"/>
</dbReference>
<keyword evidence="2 7" id="KW-0690">Ribosome biogenesis</keyword>
<dbReference type="GO" id="GO:0003723">
    <property type="term" value="F:RNA binding"/>
    <property type="evidence" value="ECO:0007669"/>
    <property type="project" value="UniProtKB-KW"/>
</dbReference>
<evidence type="ECO:0000256" key="5">
    <source>
        <dbReference type="ARBA" id="ARBA00022884"/>
    </source>
</evidence>
<comment type="function">
    <text evidence="7">Required for ribosome biogenesis. Part of a complex which catalyzes pseudouridylation of rRNA. This involves the isomerization of uridine such that the ribose is subsequently attached to C5, instead of the normal N1. Pseudouridine ("psi") residues may serve to stabilize the conformation of rRNAs.</text>
</comment>
<comment type="similarity">
    <text evidence="1">Belongs to the NAF1 family.</text>
</comment>
<dbReference type="InterPro" id="IPR007504">
    <property type="entry name" value="H/ACA_rnp_Gar1/Naf1"/>
</dbReference>
<dbReference type="PANTHER" id="PTHR31633:SF1">
    <property type="entry name" value="H_ACA RIBONUCLEOPROTEIN COMPLEX NON-CORE SUBUNIT NAF1"/>
    <property type="match status" value="1"/>
</dbReference>
<name>A0AA39LT03_9BILA</name>
<dbReference type="EMBL" id="JAUCMV010000003">
    <property type="protein sequence ID" value="KAK0409066.1"/>
    <property type="molecule type" value="Genomic_DNA"/>
</dbReference>
<feature type="compositionally biased region" description="Basic and acidic residues" evidence="8">
    <location>
        <begin position="1"/>
        <end position="13"/>
    </location>
</feature>
<dbReference type="InterPro" id="IPR009000">
    <property type="entry name" value="Transl_B-barrel_sf"/>
</dbReference>
<dbReference type="InterPro" id="IPR040309">
    <property type="entry name" value="Naf1"/>
</dbReference>
<dbReference type="AlphaFoldDB" id="A0AA39LT03"/>
<dbReference type="GO" id="GO:0005732">
    <property type="term" value="C:sno(s)RNA-containing ribonucleoprotein complex"/>
    <property type="evidence" value="ECO:0007669"/>
    <property type="project" value="InterPro"/>
</dbReference>
<dbReference type="GO" id="GO:0006364">
    <property type="term" value="P:rRNA processing"/>
    <property type="evidence" value="ECO:0007669"/>
    <property type="project" value="UniProtKB-KW"/>
</dbReference>
<dbReference type="PANTHER" id="PTHR31633">
    <property type="entry name" value="H/ACA RIBONUCLEOPROTEIN COMPLEX NON-CORE SUBUNIT NAF1"/>
    <property type="match status" value="1"/>
</dbReference>
<keyword evidence="5 7" id="KW-0694">RNA-binding</keyword>
<sequence length="282" mass="31760">MQAEVKVELKQEPQDSEMEMSQQIAETSAAVTDDSYEEEVDMLQHIAQLDKGVDIHGKEFDPDLDKRIAEENLRRVTSILGEKLATGCTISFDGMRAFKKPDNEADEGADSDPEIDEILALGPKNGVPNGSNVRIEREYDNLKEEKSVDSLQQYQVPANVALFPFGMVKSVVHRQITISTLVSYVAQAALNFDTVVYNHNRQPIGKIDDVFGLVENPLYVVRFASEEEAQRYQPGTELFCVHNPESYVLIHDLFKQPHRDDGFGGDESDDEKEPKKAVKRKM</sequence>
<evidence type="ECO:0000313" key="10">
    <source>
        <dbReference type="Proteomes" id="UP001175271"/>
    </source>
</evidence>
<feature type="region of interest" description="Disordered" evidence="8">
    <location>
        <begin position="259"/>
        <end position="282"/>
    </location>
</feature>
<dbReference type="Gene3D" id="2.40.10.230">
    <property type="entry name" value="Probable tRNA pseudouridine synthase domain"/>
    <property type="match status" value="1"/>
</dbReference>
<dbReference type="SUPFAM" id="SSF50447">
    <property type="entry name" value="Translation proteins"/>
    <property type="match status" value="1"/>
</dbReference>
<evidence type="ECO:0000256" key="7">
    <source>
        <dbReference type="RuleBase" id="RU364004"/>
    </source>
</evidence>
<proteinExistence type="inferred from homology"/>
<feature type="compositionally biased region" description="Polar residues" evidence="8">
    <location>
        <begin position="19"/>
        <end position="29"/>
    </location>
</feature>
<dbReference type="GO" id="GO:0001522">
    <property type="term" value="P:pseudouridine synthesis"/>
    <property type="evidence" value="ECO:0007669"/>
    <property type="project" value="InterPro"/>
</dbReference>
<evidence type="ECO:0000313" key="9">
    <source>
        <dbReference type="EMBL" id="KAK0409066.1"/>
    </source>
</evidence>
<comment type="caution">
    <text evidence="9">The sequence shown here is derived from an EMBL/GenBank/DDBJ whole genome shotgun (WGS) entry which is preliminary data.</text>
</comment>
<gene>
    <name evidence="9" type="ORF">QR680_004322</name>
</gene>
<evidence type="ECO:0000256" key="2">
    <source>
        <dbReference type="ARBA" id="ARBA00022517"/>
    </source>
</evidence>
<keyword evidence="7" id="KW-0687">Ribonucleoprotein</keyword>
<dbReference type="GO" id="GO:0000493">
    <property type="term" value="P:box H/ACA snoRNP assembly"/>
    <property type="evidence" value="ECO:0007669"/>
    <property type="project" value="InterPro"/>
</dbReference>
<comment type="similarity">
    <text evidence="7">Belongs to the GAR1 family.</text>
</comment>
<dbReference type="GO" id="GO:0005730">
    <property type="term" value="C:nucleolus"/>
    <property type="evidence" value="ECO:0007669"/>
    <property type="project" value="UniProtKB-SubCell"/>
</dbReference>
<dbReference type="Proteomes" id="UP001175271">
    <property type="component" value="Unassembled WGS sequence"/>
</dbReference>
<evidence type="ECO:0000256" key="8">
    <source>
        <dbReference type="SAM" id="MobiDB-lite"/>
    </source>
</evidence>
<reference evidence="9" key="1">
    <citation type="submission" date="2023-06" db="EMBL/GenBank/DDBJ databases">
        <title>Genomic analysis of the entomopathogenic nematode Steinernema hermaphroditum.</title>
        <authorList>
            <person name="Schwarz E.M."/>
            <person name="Heppert J.K."/>
            <person name="Baniya A."/>
            <person name="Schwartz H.T."/>
            <person name="Tan C.-H."/>
            <person name="Antoshechkin I."/>
            <person name="Sternberg P.W."/>
            <person name="Goodrich-Blair H."/>
            <person name="Dillman A.R."/>
        </authorList>
    </citation>
    <scope>NUCLEOTIDE SEQUENCE</scope>
    <source>
        <strain evidence="9">PS9179</strain>
        <tissue evidence="9">Whole animal</tissue>
    </source>
</reference>
<protein>
    <recommendedName>
        <fullName evidence="7">H/ACA ribonucleoprotein complex subunit</fullName>
    </recommendedName>
</protein>
<accession>A0AA39LT03</accession>
<keyword evidence="3 7" id="KW-0698">rRNA processing</keyword>
<dbReference type="Pfam" id="PF04410">
    <property type="entry name" value="Gar1"/>
    <property type="match status" value="1"/>
</dbReference>
<evidence type="ECO:0000256" key="3">
    <source>
        <dbReference type="ARBA" id="ARBA00022552"/>
    </source>
</evidence>
<organism evidence="9 10">
    <name type="scientific">Steinernema hermaphroditum</name>
    <dbReference type="NCBI Taxonomy" id="289476"/>
    <lineage>
        <taxon>Eukaryota</taxon>
        <taxon>Metazoa</taxon>
        <taxon>Ecdysozoa</taxon>
        <taxon>Nematoda</taxon>
        <taxon>Chromadorea</taxon>
        <taxon>Rhabditida</taxon>
        <taxon>Tylenchina</taxon>
        <taxon>Panagrolaimomorpha</taxon>
        <taxon>Strongyloidoidea</taxon>
        <taxon>Steinernematidae</taxon>
        <taxon>Steinernema</taxon>
    </lineage>
</organism>
<evidence type="ECO:0000256" key="1">
    <source>
        <dbReference type="ARBA" id="ARBA00009801"/>
    </source>
</evidence>
<evidence type="ECO:0000256" key="4">
    <source>
        <dbReference type="ARBA" id="ARBA00022553"/>
    </source>
</evidence>
<feature type="region of interest" description="Disordered" evidence="8">
    <location>
        <begin position="1"/>
        <end position="29"/>
    </location>
</feature>
<keyword evidence="4" id="KW-0597">Phosphoprotein</keyword>
<comment type="subcellular location">
    <subcellularLocation>
        <location evidence="7">Nucleus</location>
        <location evidence="7">Nucleolus</location>
    </subcellularLocation>
</comment>
<evidence type="ECO:0000256" key="6">
    <source>
        <dbReference type="ARBA" id="ARBA00023242"/>
    </source>
</evidence>
<comment type="subunit">
    <text evidence="7">Component of the small nucleolar ribonucleoprotein particles containing H/ACA-type snoRNAs (H/ACA snoRNPs).</text>
</comment>
<keyword evidence="10" id="KW-1185">Reference proteome</keyword>